<name>A0A8X8VY04_SALSN</name>
<reference evidence="1" key="2">
    <citation type="submission" date="2020-08" db="EMBL/GenBank/DDBJ databases">
        <title>Plant Genome Project.</title>
        <authorList>
            <person name="Zhang R.-G."/>
        </authorList>
    </citation>
    <scope>NUCLEOTIDE SEQUENCE</scope>
    <source>
        <strain evidence="1">Huo1</strain>
        <tissue evidence="1">Leaf</tissue>
    </source>
</reference>
<accession>A0A8X8VY04</accession>
<evidence type="ECO:0000313" key="1">
    <source>
        <dbReference type="EMBL" id="KAG6384490.1"/>
    </source>
</evidence>
<dbReference type="EMBL" id="PNBA02000087">
    <property type="protein sequence ID" value="KAG6384490.1"/>
    <property type="molecule type" value="Genomic_DNA"/>
</dbReference>
<dbReference type="Proteomes" id="UP000298416">
    <property type="component" value="Unassembled WGS sequence"/>
</dbReference>
<reference evidence="1" key="1">
    <citation type="submission" date="2018-01" db="EMBL/GenBank/DDBJ databases">
        <authorList>
            <person name="Mao J.F."/>
        </authorList>
    </citation>
    <scope>NUCLEOTIDE SEQUENCE</scope>
    <source>
        <strain evidence="1">Huo1</strain>
        <tissue evidence="1">Leaf</tissue>
    </source>
</reference>
<sequence length="254" mass="27718">MVCRLSDDTQAVSLPWTMVIRHEPLPQCVRLEQNASSLARLSGGDAGIQTSAGELEGFSKDLLNIAHLEGEAATVQMQTNAGRLSRSAYSRMPTSIEDGLIGEAGFSKLRSIPQSSHSVKLNTYGPSKCYTSDHSRKNSINVPSIDSRHYNLDRDKPRITSHVQPGNLRISSPTVEGTRTEVAKIGSFTSSVQPAGQFHAFHSISPIEAPRTYISPERIGLQFSKGSSYQSDVAAVFLRDWGFNLICYCSTTRG</sequence>
<protein>
    <submittedName>
        <fullName evidence="1">Uncharacterized protein</fullName>
    </submittedName>
</protein>
<organism evidence="1">
    <name type="scientific">Salvia splendens</name>
    <name type="common">Scarlet sage</name>
    <dbReference type="NCBI Taxonomy" id="180675"/>
    <lineage>
        <taxon>Eukaryota</taxon>
        <taxon>Viridiplantae</taxon>
        <taxon>Streptophyta</taxon>
        <taxon>Embryophyta</taxon>
        <taxon>Tracheophyta</taxon>
        <taxon>Spermatophyta</taxon>
        <taxon>Magnoliopsida</taxon>
        <taxon>eudicotyledons</taxon>
        <taxon>Gunneridae</taxon>
        <taxon>Pentapetalae</taxon>
        <taxon>asterids</taxon>
        <taxon>lamiids</taxon>
        <taxon>Lamiales</taxon>
        <taxon>Lamiaceae</taxon>
        <taxon>Nepetoideae</taxon>
        <taxon>Mentheae</taxon>
        <taxon>Salviinae</taxon>
        <taxon>Salvia</taxon>
        <taxon>Salvia subgen. Calosphace</taxon>
        <taxon>core Calosphace</taxon>
    </lineage>
</organism>
<dbReference type="AlphaFoldDB" id="A0A8X8VY04"/>
<gene>
    <name evidence="1" type="ORF">SASPL_155696</name>
</gene>
<proteinExistence type="predicted"/>
<comment type="caution">
    <text evidence="1">The sequence shown here is derived from an EMBL/GenBank/DDBJ whole genome shotgun (WGS) entry which is preliminary data.</text>
</comment>
<keyword evidence="2" id="KW-1185">Reference proteome</keyword>
<evidence type="ECO:0000313" key="2">
    <source>
        <dbReference type="Proteomes" id="UP000298416"/>
    </source>
</evidence>